<dbReference type="AlphaFoldDB" id="A0A914KHY4"/>
<dbReference type="GO" id="GO:0005452">
    <property type="term" value="F:solute:inorganic anion antiporter activity"/>
    <property type="evidence" value="ECO:0007669"/>
    <property type="project" value="InterPro"/>
</dbReference>
<dbReference type="Gene3D" id="1.10.287.570">
    <property type="entry name" value="Helical hairpin bin"/>
    <property type="match status" value="1"/>
</dbReference>
<dbReference type="Pfam" id="PF00955">
    <property type="entry name" value="HCO3_cotransp"/>
    <property type="match status" value="1"/>
</dbReference>
<dbReference type="Pfam" id="PF07565">
    <property type="entry name" value="Band_3_cyto"/>
    <property type="match status" value="1"/>
</dbReference>
<proteinExistence type="inferred from homology"/>
<keyword evidence="12" id="KW-1185">Reference proteome</keyword>
<dbReference type="Proteomes" id="UP000887563">
    <property type="component" value="Unplaced"/>
</dbReference>
<dbReference type="InterPro" id="IPR003020">
    <property type="entry name" value="HCO3_transpt_euk"/>
</dbReference>
<evidence type="ECO:0000259" key="10">
    <source>
        <dbReference type="Pfam" id="PF00955"/>
    </source>
</evidence>
<comment type="subcellular location">
    <subcellularLocation>
        <location evidence="1">Cell membrane</location>
        <topology evidence="1">Multi-pass membrane protein</topology>
    </subcellularLocation>
</comment>
<keyword evidence="5 9" id="KW-0812">Transmembrane</keyword>
<feature type="transmembrane region" description="Helical" evidence="9">
    <location>
        <begin position="705"/>
        <end position="729"/>
    </location>
</feature>
<dbReference type="InterPro" id="IPR016152">
    <property type="entry name" value="PTrfase/Anion_transptr"/>
</dbReference>
<name>A0A914KHY4_MELIC</name>
<comment type="similarity">
    <text evidence="2">Belongs to the anion exchanger (TC 2.A.31) family.</text>
</comment>
<evidence type="ECO:0000256" key="9">
    <source>
        <dbReference type="SAM" id="Phobius"/>
    </source>
</evidence>
<keyword evidence="7" id="KW-0406">Ion transport</keyword>
<feature type="domain" description="Band 3 cytoplasmic" evidence="11">
    <location>
        <begin position="30"/>
        <end position="293"/>
    </location>
</feature>
<feature type="transmembrane region" description="Helical" evidence="9">
    <location>
        <begin position="580"/>
        <end position="601"/>
    </location>
</feature>
<evidence type="ECO:0000256" key="1">
    <source>
        <dbReference type="ARBA" id="ARBA00004651"/>
    </source>
</evidence>
<dbReference type="PRINTS" id="PR01231">
    <property type="entry name" value="HCO3TRNSPORT"/>
</dbReference>
<dbReference type="PANTHER" id="PTHR11453">
    <property type="entry name" value="ANION EXCHANGE PROTEIN"/>
    <property type="match status" value="1"/>
</dbReference>
<feature type="transmembrane region" description="Helical" evidence="9">
    <location>
        <begin position="765"/>
        <end position="784"/>
    </location>
</feature>
<evidence type="ECO:0000259" key="11">
    <source>
        <dbReference type="Pfam" id="PF07565"/>
    </source>
</evidence>
<dbReference type="InterPro" id="IPR011531">
    <property type="entry name" value="HCO3_transpt-like_TM_dom"/>
</dbReference>
<evidence type="ECO:0000256" key="8">
    <source>
        <dbReference type="ARBA" id="ARBA00023136"/>
    </source>
</evidence>
<evidence type="ECO:0000256" key="6">
    <source>
        <dbReference type="ARBA" id="ARBA00022989"/>
    </source>
</evidence>
<reference evidence="13" key="1">
    <citation type="submission" date="2022-11" db="UniProtKB">
        <authorList>
            <consortium name="WormBaseParasite"/>
        </authorList>
    </citation>
    <scope>IDENTIFICATION</scope>
</reference>
<evidence type="ECO:0000256" key="3">
    <source>
        <dbReference type="ARBA" id="ARBA00022448"/>
    </source>
</evidence>
<accession>A0A914KHY4</accession>
<dbReference type="PANTHER" id="PTHR11453:SF36">
    <property type="entry name" value="ANION EXCHANGE PROTEIN"/>
    <property type="match status" value="1"/>
</dbReference>
<evidence type="ECO:0000256" key="7">
    <source>
        <dbReference type="ARBA" id="ARBA00023065"/>
    </source>
</evidence>
<evidence type="ECO:0000256" key="5">
    <source>
        <dbReference type="ARBA" id="ARBA00022692"/>
    </source>
</evidence>
<feature type="transmembrane region" description="Helical" evidence="9">
    <location>
        <begin position="665"/>
        <end position="684"/>
    </location>
</feature>
<keyword evidence="4" id="KW-1003">Cell membrane</keyword>
<evidence type="ECO:0000313" key="13">
    <source>
        <dbReference type="WBParaSite" id="Minc3s00014g00873"/>
    </source>
</evidence>
<feature type="transmembrane region" description="Helical" evidence="9">
    <location>
        <begin position="613"/>
        <end position="634"/>
    </location>
</feature>
<feature type="transmembrane region" description="Helical" evidence="9">
    <location>
        <begin position="389"/>
        <end position="413"/>
    </location>
</feature>
<evidence type="ECO:0000313" key="12">
    <source>
        <dbReference type="Proteomes" id="UP000887563"/>
    </source>
</evidence>
<dbReference type="GO" id="GO:0005886">
    <property type="term" value="C:plasma membrane"/>
    <property type="evidence" value="ECO:0007669"/>
    <property type="project" value="UniProtKB-SubCell"/>
</dbReference>
<sequence length="790" mass="88447">MLYLTTAFAEQEAAAEIGDGVMASNLQLVQQSLFWQQTTRWIKYEQCIEGGGTRFSRPYITLLSIAAILQVKNCLRRGLVLLDSSANTFVRVCDQLIEQWVIHGQLGSDEALQNLVKEILFAPKLHLVGGKMRRVYDGDGRLRRASFNDSIHSGHLSNSSYSSNSCAEEAGRIRSADERLLKKLAPNTESAAILIANVNALERPLSAFIRLKYPTMLYPEVPDHPVPVRFLFVLLNSMDNYPGETFRIGRAIGALLSDEVFQKVALHCEERNTLVDAVDEFLSQIVVIPPAKCSTEARWTRDEGADESAVRHVGMLYANFSHDDRLCSQAFYSEEFDSNKRISMAGQHSGLEAGQPTRTGQLFGGLVQDIRQKLPWFPSDFLDFFRGRLSQSLACTLVLFLANLSNIITFGAVMERSLHHQMASIENIICGALSGIVFGMFSGQPLNILSATGPTLIFERILYDFCTAKHWEFLPFRLYVGVWMTFYLLLLVATDASALAFATLISIVFIIQAFEKLFEISYEAPITRHPQEVLHSACHCIIQTEEWNSTLFKNLSVGVSRCVELGGEPQGLQCYFKPDVYMFSIILTCGTFLIAYSLNVFRHSRYFSFRVRNLISDFSVLIAIVSLTLTTYLIGLEVPSLKMPASIRPTMDRTWLVDATNIEDYTVALIAAFPALFYTILLVMDQQITAVIVNRRDNKLRKGCGYHLDLLIVAFLVLICSFLGLPFYVAATVLSVMHVESLKQYVDCIVPGESQKFLGVKEQRLTAVFAHALIGCSVFLTPLVKASFLN</sequence>
<evidence type="ECO:0000256" key="4">
    <source>
        <dbReference type="ARBA" id="ARBA00022475"/>
    </source>
</evidence>
<dbReference type="SUPFAM" id="SSF55804">
    <property type="entry name" value="Phoshotransferase/anion transport protein"/>
    <property type="match status" value="1"/>
</dbReference>
<feature type="transmembrane region" description="Helical" evidence="9">
    <location>
        <begin position="425"/>
        <end position="442"/>
    </location>
</feature>
<feature type="transmembrane region" description="Helical" evidence="9">
    <location>
        <begin position="478"/>
        <end position="511"/>
    </location>
</feature>
<keyword evidence="3" id="KW-0813">Transport</keyword>
<dbReference type="GO" id="GO:0008509">
    <property type="term" value="F:monoatomic anion transmembrane transporter activity"/>
    <property type="evidence" value="ECO:0007669"/>
    <property type="project" value="InterPro"/>
</dbReference>
<dbReference type="InterPro" id="IPR013769">
    <property type="entry name" value="Band3_cytoplasmic_dom"/>
</dbReference>
<dbReference type="WBParaSite" id="Minc3s00014g00873">
    <property type="protein sequence ID" value="Minc3s00014g00873"/>
    <property type="gene ID" value="Minc3s00014g00873"/>
</dbReference>
<keyword evidence="6 9" id="KW-1133">Transmembrane helix</keyword>
<keyword evidence="8 9" id="KW-0472">Membrane</keyword>
<protein>
    <submittedName>
        <fullName evidence="13">Anion exchange protein</fullName>
    </submittedName>
</protein>
<evidence type="ECO:0000256" key="2">
    <source>
        <dbReference type="ARBA" id="ARBA00010993"/>
    </source>
</evidence>
<dbReference type="GO" id="GO:0051453">
    <property type="term" value="P:regulation of intracellular pH"/>
    <property type="evidence" value="ECO:0007669"/>
    <property type="project" value="TreeGrafter"/>
</dbReference>
<organism evidence="12 13">
    <name type="scientific">Meloidogyne incognita</name>
    <name type="common">Southern root-knot nematode worm</name>
    <name type="synonym">Oxyuris incognita</name>
    <dbReference type="NCBI Taxonomy" id="6306"/>
    <lineage>
        <taxon>Eukaryota</taxon>
        <taxon>Metazoa</taxon>
        <taxon>Ecdysozoa</taxon>
        <taxon>Nematoda</taxon>
        <taxon>Chromadorea</taxon>
        <taxon>Rhabditida</taxon>
        <taxon>Tylenchina</taxon>
        <taxon>Tylenchomorpha</taxon>
        <taxon>Tylenchoidea</taxon>
        <taxon>Meloidogynidae</taxon>
        <taxon>Meloidogyninae</taxon>
        <taxon>Meloidogyne</taxon>
        <taxon>Meloidogyne incognita group</taxon>
    </lineage>
</organism>
<dbReference type="GO" id="GO:0008510">
    <property type="term" value="F:sodium:bicarbonate symporter activity"/>
    <property type="evidence" value="ECO:0007669"/>
    <property type="project" value="TreeGrafter"/>
</dbReference>
<feature type="domain" description="Bicarbonate transporter-like transmembrane" evidence="10">
    <location>
        <begin position="362"/>
        <end position="785"/>
    </location>
</feature>
<dbReference type="Gene3D" id="3.40.930.10">
    <property type="entry name" value="Mannitol-specific EII, Chain A"/>
    <property type="match status" value="1"/>
</dbReference>